<reference evidence="2" key="2">
    <citation type="submission" date="2018-04" db="EMBL/GenBank/DDBJ databases">
        <title>OnivRS2 (Oryza nivara Reference Sequence Version 2).</title>
        <authorList>
            <person name="Zhang J."/>
            <person name="Kudrna D."/>
            <person name="Lee S."/>
            <person name="Talag J."/>
            <person name="Rajasekar S."/>
            <person name="Welchert J."/>
            <person name="Hsing Y.-I."/>
            <person name="Wing R.A."/>
        </authorList>
    </citation>
    <scope>NUCLEOTIDE SEQUENCE [LARGE SCALE GENOMIC DNA]</scope>
    <source>
        <strain evidence="2">SL10</strain>
    </source>
</reference>
<accession>A0A0E0G488</accession>
<dbReference type="AlphaFoldDB" id="A0A0E0G488"/>
<feature type="region of interest" description="Disordered" evidence="1">
    <location>
        <begin position="55"/>
        <end position="74"/>
    </location>
</feature>
<reference evidence="2" key="1">
    <citation type="submission" date="2015-04" db="UniProtKB">
        <authorList>
            <consortium name="EnsemblPlants"/>
        </authorList>
    </citation>
    <scope>IDENTIFICATION</scope>
    <source>
        <strain evidence="2">SL10</strain>
    </source>
</reference>
<organism evidence="2">
    <name type="scientific">Oryza nivara</name>
    <name type="common">Indian wild rice</name>
    <name type="synonym">Oryza sativa f. spontanea</name>
    <dbReference type="NCBI Taxonomy" id="4536"/>
    <lineage>
        <taxon>Eukaryota</taxon>
        <taxon>Viridiplantae</taxon>
        <taxon>Streptophyta</taxon>
        <taxon>Embryophyta</taxon>
        <taxon>Tracheophyta</taxon>
        <taxon>Spermatophyta</taxon>
        <taxon>Magnoliopsida</taxon>
        <taxon>Liliopsida</taxon>
        <taxon>Poales</taxon>
        <taxon>Poaceae</taxon>
        <taxon>BOP clade</taxon>
        <taxon>Oryzoideae</taxon>
        <taxon>Oryzeae</taxon>
        <taxon>Oryzinae</taxon>
        <taxon>Oryza</taxon>
    </lineage>
</organism>
<feature type="region of interest" description="Disordered" evidence="1">
    <location>
        <begin position="1"/>
        <end position="26"/>
    </location>
</feature>
<evidence type="ECO:0000313" key="2">
    <source>
        <dbReference type="EnsemblPlants" id="ONIVA02G11570.1"/>
    </source>
</evidence>
<dbReference type="Gramene" id="ONIVA02G11570.1">
    <property type="protein sequence ID" value="ONIVA02G11570.1"/>
    <property type="gene ID" value="ONIVA02G11570"/>
</dbReference>
<feature type="region of interest" description="Disordered" evidence="1">
    <location>
        <begin position="107"/>
        <end position="129"/>
    </location>
</feature>
<evidence type="ECO:0000256" key="1">
    <source>
        <dbReference type="SAM" id="MobiDB-lite"/>
    </source>
</evidence>
<protein>
    <submittedName>
        <fullName evidence="2">Uncharacterized protein</fullName>
    </submittedName>
</protein>
<keyword evidence="3" id="KW-1185">Reference proteome</keyword>
<feature type="compositionally biased region" description="Basic and acidic residues" evidence="1">
    <location>
        <begin position="1"/>
        <end position="14"/>
    </location>
</feature>
<dbReference type="HOGENOM" id="CLU_1838358_0_0_1"/>
<sequence length="140" mass="14917">MAVRRDQDDHGGAKEEEEAIHGMAATLGKPSSYVPRCWVPARAHVRHFGTVRLADAPASDTSDGNDNDDDQIDPSSFRLALSLTRSPPLVSTSFALSLPKSVTLIAPRASPSSYPGEPATGSTVTRSEPCWMPSTATKLI</sequence>
<feature type="compositionally biased region" description="Acidic residues" evidence="1">
    <location>
        <begin position="63"/>
        <end position="72"/>
    </location>
</feature>
<evidence type="ECO:0000313" key="3">
    <source>
        <dbReference type="Proteomes" id="UP000006591"/>
    </source>
</evidence>
<dbReference type="Proteomes" id="UP000006591">
    <property type="component" value="Chromosome 2"/>
</dbReference>
<name>A0A0E0G488_ORYNI</name>
<proteinExistence type="predicted"/>
<dbReference type="EnsemblPlants" id="ONIVA02G11570.1">
    <property type="protein sequence ID" value="ONIVA02G11570.1"/>
    <property type="gene ID" value="ONIVA02G11570"/>
</dbReference>